<dbReference type="InterPro" id="IPR011322">
    <property type="entry name" value="N-reg_PII-like_a/b"/>
</dbReference>
<protein>
    <recommendedName>
        <fullName evidence="3">Divalent-cation tolerance protein CutA</fullName>
    </recommendedName>
</protein>
<evidence type="ECO:0000256" key="1">
    <source>
        <dbReference type="ARBA" id="ARBA00010169"/>
    </source>
</evidence>
<dbReference type="InterPro" id="IPR004323">
    <property type="entry name" value="Ion_tolerance_CutA"/>
</dbReference>
<dbReference type="PANTHER" id="PTHR23419">
    <property type="entry name" value="DIVALENT CATION TOLERANCE CUTA-RELATED"/>
    <property type="match status" value="1"/>
</dbReference>
<accession>A0A381PG56</accession>
<gene>
    <name evidence="2" type="ORF">METZ01_LOCUS18051</name>
</gene>
<dbReference type="AlphaFoldDB" id="A0A381PG56"/>
<dbReference type="PANTHER" id="PTHR23419:SF8">
    <property type="entry name" value="FI09726P"/>
    <property type="match status" value="1"/>
</dbReference>
<dbReference type="GO" id="GO:0010038">
    <property type="term" value="P:response to metal ion"/>
    <property type="evidence" value="ECO:0007669"/>
    <property type="project" value="InterPro"/>
</dbReference>
<sequence>MIIIKTTSDSHKAIKLIANTLLNKRYAACVNIIPRIRSKYIWEGRIVESRESVLLIKTVAKMEKKVYTTIKKLHNYDVPEITTIETSNVDTDYLNWINESLKTGK</sequence>
<organism evidence="2">
    <name type="scientific">marine metagenome</name>
    <dbReference type="NCBI Taxonomy" id="408172"/>
    <lineage>
        <taxon>unclassified sequences</taxon>
        <taxon>metagenomes</taxon>
        <taxon>ecological metagenomes</taxon>
    </lineage>
</organism>
<name>A0A381PG56_9ZZZZ</name>
<dbReference type="EMBL" id="UINC01000952">
    <property type="protein sequence ID" value="SUZ65197.1"/>
    <property type="molecule type" value="Genomic_DNA"/>
</dbReference>
<evidence type="ECO:0008006" key="3">
    <source>
        <dbReference type="Google" id="ProtNLM"/>
    </source>
</evidence>
<dbReference type="GO" id="GO:0005507">
    <property type="term" value="F:copper ion binding"/>
    <property type="evidence" value="ECO:0007669"/>
    <property type="project" value="TreeGrafter"/>
</dbReference>
<dbReference type="Gene3D" id="3.30.70.120">
    <property type="match status" value="1"/>
</dbReference>
<dbReference type="Pfam" id="PF03091">
    <property type="entry name" value="CutA1"/>
    <property type="match status" value="1"/>
</dbReference>
<dbReference type="InterPro" id="IPR015867">
    <property type="entry name" value="N-reg_PII/ATP_PRibTrfase_C"/>
</dbReference>
<comment type="similarity">
    <text evidence="1">Belongs to the CutA family.</text>
</comment>
<proteinExistence type="inferred from homology"/>
<dbReference type="SUPFAM" id="SSF54913">
    <property type="entry name" value="GlnB-like"/>
    <property type="match status" value="1"/>
</dbReference>
<reference evidence="2" key="1">
    <citation type="submission" date="2018-05" db="EMBL/GenBank/DDBJ databases">
        <authorList>
            <person name="Lanie J.A."/>
            <person name="Ng W.-L."/>
            <person name="Kazmierczak K.M."/>
            <person name="Andrzejewski T.M."/>
            <person name="Davidsen T.M."/>
            <person name="Wayne K.J."/>
            <person name="Tettelin H."/>
            <person name="Glass J.I."/>
            <person name="Rusch D."/>
            <person name="Podicherti R."/>
            <person name="Tsui H.-C.T."/>
            <person name="Winkler M.E."/>
        </authorList>
    </citation>
    <scope>NUCLEOTIDE SEQUENCE</scope>
</reference>
<evidence type="ECO:0000313" key="2">
    <source>
        <dbReference type="EMBL" id="SUZ65197.1"/>
    </source>
</evidence>